<dbReference type="Proteomes" id="UP001637994">
    <property type="component" value="Unassembled WGS sequence"/>
</dbReference>
<evidence type="ECO:0000313" key="6">
    <source>
        <dbReference type="EMBL" id="MFO3666698.1"/>
    </source>
</evidence>
<name>A0ABW9MCK4_9FIRM</name>
<evidence type="ECO:0000313" key="7">
    <source>
        <dbReference type="Proteomes" id="UP001637994"/>
    </source>
</evidence>
<evidence type="ECO:0000256" key="3">
    <source>
        <dbReference type="ARBA" id="ARBA00023163"/>
    </source>
</evidence>
<comment type="caution">
    <text evidence="6">The sequence shown here is derived from an EMBL/GenBank/DDBJ whole genome shotgun (WGS) entry which is preliminary data.</text>
</comment>
<evidence type="ECO:0000256" key="2">
    <source>
        <dbReference type="ARBA" id="ARBA00023125"/>
    </source>
</evidence>
<keyword evidence="2" id="KW-0238">DNA-binding</keyword>
<dbReference type="InterPro" id="IPR001347">
    <property type="entry name" value="SIS_dom"/>
</dbReference>
<proteinExistence type="predicted"/>
<gene>
    <name evidence="6" type="ORF">ACCQ42_02805</name>
</gene>
<protein>
    <submittedName>
        <fullName evidence="6">MurR/RpiR family transcriptional regulator</fullName>
    </submittedName>
</protein>
<keyword evidence="1" id="KW-0805">Transcription regulation</keyword>
<dbReference type="PROSITE" id="PS51071">
    <property type="entry name" value="HTH_RPIR"/>
    <property type="match status" value="1"/>
</dbReference>
<reference evidence="6 7" key="1">
    <citation type="journal article" date="2025" name="Anaerobe">
        <title>Description of Anaerococcus kampingiae sp. nov., Anaerococcus groningensis sp. nov., Anaerococcus martiniensis sp. nov., and Anaerococcus cruorum sp. nov., isolated from human clinical specimens.</title>
        <authorList>
            <person name="Boiten K.E."/>
            <person name="Meijer J."/>
            <person name="van Wezel E.M."/>
            <person name="Veloo A.C.M."/>
        </authorList>
    </citation>
    <scope>NUCLEOTIDE SEQUENCE [LARGE SCALE GENOMIC DNA]</scope>
    <source>
        <strain evidence="6 7">ENR0874</strain>
    </source>
</reference>
<feature type="domain" description="HTH rpiR-type" evidence="4">
    <location>
        <begin position="7"/>
        <end position="83"/>
    </location>
</feature>
<dbReference type="InterPro" id="IPR046348">
    <property type="entry name" value="SIS_dom_sf"/>
</dbReference>
<dbReference type="PROSITE" id="PS51464">
    <property type="entry name" value="SIS"/>
    <property type="match status" value="1"/>
</dbReference>
<dbReference type="SUPFAM" id="SSF46689">
    <property type="entry name" value="Homeodomain-like"/>
    <property type="match status" value="1"/>
</dbReference>
<dbReference type="InterPro" id="IPR000281">
    <property type="entry name" value="HTH_RpiR"/>
</dbReference>
<dbReference type="InterPro" id="IPR035472">
    <property type="entry name" value="RpiR-like_SIS"/>
</dbReference>
<dbReference type="Pfam" id="PF01418">
    <property type="entry name" value="HTH_6"/>
    <property type="match status" value="1"/>
</dbReference>
<dbReference type="Pfam" id="PF01380">
    <property type="entry name" value="SIS"/>
    <property type="match status" value="1"/>
</dbReference>
<dbReference type="InterPro" id="IPR009057">
    <property type="entry name" value="Homeodomain-like_sf"/>
</dbReference>
<accession>A0ABW9MCK4</accession>
<dbReference type="InterPro" id="IPR047640">
    <property type="entry name" value="RpiR-like"/>
</dbReference>
<dbReference type="Gene3D" id="3.40.50.10490">
    <property type="entry name" value="Glucose-6-phosphate isomerase like protein, domain 1"/>
    <property type="match status" value="1"/>
</dbReference>
<dbReference type="PANTHER" id="PTHR30514">
    <property type="entry name" value="GLUCOKINASE"/>
    <property type="match status" value="1"/>
</dbReference>
<dbReference type="EMBL" id="JBGMEF010000014">
    <property type="protein sequence ID" value="MFO3666698.1"/>
    <property type="molecule type" value="Genomic_DNA"/>
</dbReference>
<dbReference type="RefSeq" id="WP_410035301.1">
    <property type="nucleotide sequence ID" value="NZ_JBGMEF010000014.1"/>
</dbReference>
<dbReference type="SUPFAM" id="SSF53697">
    <property type="entry name" value="SIS domain"/>
    <property type="match status" value="1"/>
</dbReference>
<keyword evidence="3" id="KW-0804">Transcription</keyword>
<evidence type="ECO:0000259" key="4">
    <source>
        <dbReference type="PROSITE" id="PS51071"/>
    </source>
</evidence>
<feature type="domain" description="SIS" evidence="5">
    <location>
        <begin position="108"/>
        <end position="243"/>
    </location>
</feature>
<dbReference type="Gene3D" id="1.10.10.10">
    <property type="entry name" value="Winged helix-like DNA-binding domain superfamily/Winged helix DNA-binding domain"/>
    <property type="match status" value="1"/>
</dbReference>
<dbReference type="InterPro" id="IPR036388">
    <property type="entry name" value="WH-like_DNA-bd_sf"/>
</dbReference>
<sequence length="243" mass="26947">MTNTTYNFIMDIISSKSIKLSKSERVIVDKIKDMDLDLAKLHIGEFANLLELSNSTITRFAQKLGFDGYSELKFKISQKLQSPKSLSQEIYKNFIDSCKAFDDRTIDFIKSLASFGKIAVIGIGSSGLCANEFVYKFGEIGLDNTDYAKEPYSINLLSKGLSEDDLLIAISLSGENHNLLEGVDNAKANRAKILAITGDGESTLAKEASLAIILPPYPKYSYKISKIFPVTFMLDMICEAYLN</sequence>
<dbReference type="CDD" id="cd05013">
    <property type="entry name" value="SIS_RpiR"/>
    <property type="match status" value="1"/>
</dbReference>
<evidence type="ECO:0000259" key="5">
    <source>
        <dbReference type="PROSITE" id="PS51464"/>
    </source>
</evidence>
<evidence type="ECO:0000256" key="1">
    <source>
        <dbReference type="ARBA" id="ARBA00023015"/>
    </source>
</evidence>
<dbReference type="PANTHER" id="PTHR30514:SF21">
    <property type="entry name" value="RPIR-FAMILY TRANSCRIPTIONAL REGULATOR"/>
    <property type="match status" value="1"/>
</dbReference>
<organism evidence="6 7">
    <name type="scientific">Anaerococcus kampingae</name>
    <dbReference type="NCBI Taxonomy" id="3115614"/>
    <lineage>
        <taxon>Bacteria</taxon>
        <taxon>Bacillati</taxon>
        <taxon>Bacillota</taxon>
        <taxon>Tissierellia</taxon>
        <taxon>Tissierellales</taxon>
        <taxon>Peptoniphilaceae</taxon>
        <taxon>Anaerococcus</taxon>
    </lineage>
</organism>
<keyword evidence="7" id="KW-1185">Reference proteome</keyword>